<dbReference type="Proteomes" id="UP000515349">
    <property type="component" value="Chromosome"/>
</dbReference>
<feature type="transmembrane region" description="Helical" evidence="1">
    <location>
        <begin position="204"/>
        <end position="221"/>
    </location>
</feature>
<reference evidence="3" key="1">
    <citation type="submission" date="2020-07" db="EMBL/GenBank/DDBJ databases">
        <title>Chryseobacterium sp. CX-624.</title>
        <authorList>
            <person name="Yang C."/>
        </authorList>
    </citation>
    <scope>NUCLEOTIDE SEQUENCE</scope>
    <source>
        <strain evidence="3">CX-624</strain>
    </source>
</reference>
<dbReference type="RefSeq" id="WP_181885894.1">
    <property type="nucleotide sequence ID" value="NZ_CP059472.1"/>
</dbReference>
<organism evidence="3 4">
    <name type="scientific">Marnyiella aurantia</name>
    <dbReference type="NCBI Taxonomy" id="2758037"/>
    <lineage>
        <taxon>Bacteria</taxon>
        <taxon>Pseudomonadati</taxon>
        <taxon>Bacteroidota</taxon>
        <taxon>Flavobacteriia</taxon>
        <taxon>Flavobacteriales</taxon>
        <taxon>Weeksellaceae</taxon>
        <taxon>Marnyiella</taxon>
    </lineage>
</organism>
<feature type="transmembrane region" description="Helical" evidence="1">
    <location>
        <begin position="179"/>
        <end position="197"/>
    </location>
</feature>
<sequence length="253" mass="27921">MKRTLQIANGVALVFTIIFNYLSNTGIFDGKTIGDVSDQYNTSITPAGYAFSIWGLIYVLLFAFVIYTGRSLFKPDKNDADGIIERVGWWFVVSCIANCVWIVVWLNGWSGLSVVILVIAMISLTKILLETLNFGETPAKKWFVNVPFQIYAGWMSVALIVATAAWLGKIGWDGLGISGELWTVILIAVATVIHLMMTWRKNSPLFAIVGTWAFMAIAQANSESSSTIYICAMICAAVLFGSSLFNMIRRKSV</sequence>
<feature type="transmembrane region" description="Helical" evidence="1">
    <location>
        <begin position="47"/>
        <end position="67"/>
    </location>
</feature>
<reference evidence="5" key="3">
    <citation type="submission" date="2020-07" db="EMBL/GenBank/DDBJ databases">
        <title>Flavobacterium sp. xlx-214.</title>
        <authorList>
            <person name="Yang C."/>
        </authorList>
    </citation>
    <scope>NUCLEOTIDE SEQUENCE [LARGE SCALE GENOMIC DNA]</scope>
    <source>
        <strain evidence="5">CX-624</strain>
    </source>
</reference>
<evidence type="ECO:0000313" key="5">
    <source>
        <dbReference type="Proteomes" id="UP000539710"/>
    </source>
</evidence>
<dbReference type="PANTHER" id="PTHR33802:SF1">
    <property type="entry name" value="XK-RELATED PROTEIN"/>
    <property type="match status" value="1"/>
</dbReference>
<evidence type="ECO:0000313" key="4">
    <source>
        <dbReference type="Proteomes" id="UP000515349"/>
    </source>
</evidence>
<keyword evidence="1" id="KW-0812">Transmembrane</keyword>
<evidence type="ECO:0000313" key="2">
    <source>
        <dbReference type="EMBL" id="MBA5245775.1"/>
    </source>
</evidence>
<accession>A0A7D7LMX5</accession>
<keyword evidence="1" id="KW-0472">Membrane</keyword>
<dbReference type="PANTHER" id="PTHR33802">
    <property type="entry name" value="SI:CH211-161H7.5-RELATED"/>
    <property type="match status" value="1"/>
</dbReference>
<dbReference type="Proteomes" id="UP000539710">
    <property type="component" value="Unassembled WGS sequence"/>
</dbReference>
<protein>
    <submittedName>
        <fullName evidence="3">Tryptophan-rich sensory protein</fullName>
    </submittedName>
</protein>
<dbReference type="EMBL" id="JACEUX010000001">
    <property type="protein sequence ID" value="MBA5245775.1"/>
    <property type="molecule type" value="Genomic_DNA"/>
</dbReference>
<keyword evidence="5" id="KW-1185">Reference proteome</keyword>
<feature type="transmembrane region" description="Helical" evidence="1">
    <location>
        <begin position="112"/>
        <end position="129"/>
    </location>
</feature>
<dbReference type="AlphaFoldDB" id="A0A7D7LMX5"/>
<feature type="transmembrane region" description="Helical" evidence="1">
    <location>
        <begin position="87"/>
        <end position="106"/>
    </location>
</feature>
<reference evidence="4" key="2">
    <citation type="submission" date="2020-07" db="EMBL/GenBank/DDBJ databases">
        <title>Chryseobacterium sp.cx-624.</title>
        <authorList>
            <person name="Yang C."/>
        </authorList>
    </citation>
    <scope>NUCLEOTIDE SEQUENCE [LARGE SCALE GENOMIC DNA]</scope>
    <source>
        <strain evidence="4">cx-624</strain>
    </source>
</reference>
<dbReference type="EMBL" id="CP059472">
    <property type="protein sequence ID" value="QMS98822.1"/>
    <property type="molecule type" value="Genomic_DNA"/>
</dbReference>
<feature type="transmembrane region" description="Helical" evidence="1">
    <location>
        <begin position="7"/>
        <end position="27"/>
    </location>
</feature>
<evidence type="ECO:0000313" key="3">
    <source>
        <dbReference type="EMBL" id="QMS98822.1"/>
    </source>
</evidence>
<dbReference type="KEGG" id="cbau:H1R16_02065"/>
<proteinExistence type="predicted"/>
<gene>
    <name evidence="3" type="ORF">H1R16_02065</name>
    <name evidence="2" type="ORF">H2507_01205</name>
</gene>
<name>A0A7D7LMX5_9FLAO</name>
<evidence type="ECO:0000256" key="1">
    <source>
        <dbReference type="SAM" id="Phobius"/>
    </source>
</evidence>
<feature type="transmembrane region" description="Helical" evidence="1">
    <location>
        <begin position="150"/>
        <end position="167"/>
    </location>
</feature>
<reference evidence="2" key="4">
    <citation type="submission" date="2020-07" db="EMBL/GenBank/DDBJ databases">
        <authorList>
            <person name="Yang C."/>
        </authorList>
    </citation>
    <scope>NUCLEOTIDE SEQUENCE</scope>
    <source>
        <strain evidence="2">Cx-624</strain>
    </source>
</reference>
<feature type="transmembrane region" description="Helical" evidence="1">
    <location>
        <begin position="227"/>
        <end position="248"/>
    </location>
</feature>
<keyword evidence="1" id="KW-1133">Transmembrane helix</keyword>